<dbReference type="EMBL" id="CCYD01000269">
    <property type="protein sequence ID" value="CEG37292.1"/>
    <property type="molecule type" value="Genomic_DNA"/>
</dbReference>
<evidence type="ECO:0000313" key="1">
    <source>
        <dbReference type="EMBL" id="CEG37292.1"/>
    </source>
</evidence>
<reference evidence="2" key="1">
    <citation type="submission" date="2014-09" db="EMBL/GenBank/DDBJ databases">
        <authorList>
            <person name="Sharma Rahul"/>
            <person name="Thines Marco"/>
        </authorList>
    </citation>
    <scope>NUCLEOTIDE SEQUENCE [LARGE SCALE GENOMIC DNA]</scope>
</reference>
<accession>A0A0P1A9A8</accession>
<organism evidence="1 2">
    <name type="scientific">Plasmopara halstedii</name>
    <name type="common">Downy mildew of sunflower</name>
    <dbReference type="NCBI Taxonomy" id="4781"/>
    <lineage>
        <taxon>Eukaryota</taxon>
        <taxon>Sar</taxon>
        <taxon>Stramenopiles</taxon>
        <taxon>Oomycota</taxon>
        <taxon>Peronosporomycetes</taxon>
        <taxon>Peronosporales</taxon>
        <taxon>Peronosporaceae</taxon>
        <taxon>Plasmopara</taxon>
    </lineage>
</organism>
<evidence type="ECO:0000313" key="2">
    <source>
        <dbReference type="Proteomes" id="UP000054928"/>
    </source>
</evidence>
<dbReference type="OrthoDB" id="125974at2759"/>
<dbReference type="RefSeq" id="XP_024573661.1">
    <property type="nucleotide sequence ID" value="XM_024722601.1"/>
</dbReference>
<dbReference type="Proteomes" id="UP000054928">
    <property type="component" value="Unassembled WGS sequence"/>
</dbReference>
<name>A0A0P1A9A8_PLAHL</name>
<proteinExistence type="predicted"/>
<protein>
    <submittedName>
        <fullName evidence="1">Uncharacterized protein</fullName>
    </submittedName>
</protein>
<sequence>MKNDDTPVLRRCLVPFWSKCDLNVIGTHREWQEHEIKNKYFYSGGNLRDFLSEKITARDSIDEAVGVVDLPVAELLNTQYAVVSVKQVDRLRMTGIRANDHSDLNKGIVLRGVVV</sequence>
<keyword evidence="2" id="KW-1185">Reference proteome</keyword>
<dbReference type="GeneID" id="36399931"/>
<dbReference type="AlphaFoldDB" id="A0A0P1A9A8"/>